<comment type="similarity">
    <text evidence="1 3">Belongs to the peptidase S8 family.</text>
</comment>
<dbReference type="SUPFAM" id="SSF52743">
    <property type="entry name" value="Subtilisin-like"/>
    <property type="match status" value="1"/>
</dbReference>
<dbReference type="Pfam" id="PF00082">
    <property type="entry name" value="Peptidase_S8"/>
    <property type="match status" value="1"/>
</dbReference>
<dbReference type="InterPro" id="IPR045051">
    <property type="entry name" value="SBT"/>
</dbReference>
<protein>
    <recommendedName>
        <fullName evidence="4">Peptidase S8/S53 domain-containing protein</fullName>
    </recommendedName>
</protein>
<gene>
    <name evidence="5" type="ORF">OPV22_032768</name>
</gene>
<feature type="domain" description="Peptidase S8/S53" evidence="4">
    <location>
        <begin position="38"/>
        <end position="78"/>
    </location>
</feature>
<dbReference type="Gene3D" id="3.40.50.200">
    <property type="entry name" value="Peptidase S8/S53 domain"/>
    <property type="match status" value="1"/>
</dbReference>
<proteinExistence type="inferred from homology"/>
<evidence type="ECO:0000256" key="3">
    <source>
        <dbReference type="PROSITE-ProRule" id="PRU01240"/>
    </source>
</evidence>
<accession>A0AAV8PNH6</accession>
<dbReference type="AlphaFoldDB" id="A0AAV8PNH6"/>
<dbReference type="Proteomes" id="UP001222027">
    <property type="component" value="Unassembled WGS sequence"/>
</dbReference>
<sequence length="149" mass="16151">MELDGESAYQPTSFDPQSCCQFEVGPGATTPSKSAFNFLSTSMAAPHVTGIMALIRKHHPHWSPSAIQSAIITSADDKDLDGNYVVDEQFDGTADVVAVGARQVNGSRALDPGLVYEIDMGIYPAYLCRLGYTDREVTILWGMKVCCQN</sequence>
<dbReference type="GO" id="GO:0004252">
    <property type="term" value="F:serine-type endopeptidase activity"/>
    <property type="evidence" value="ECO:0007669"/>
    <property type="project" value="InterPro"/>
</dbReference>
<dbReference type="PROSITE" id="PS51892">
    <property type="entry name" value="SUBTILASE"/>
    <property type="match status" value="1"/>
</dbReference>
<dbReference type="InterPro" id="IPR000209">
    <property type="entry name" value="Peptidase_S8/S53_dom"/>
</dbReference>
<dbReference type="InterPro" id="IPR036852">
    <property type="entry name" value="Peptidase_S8/S53_dom_sf"/>
</dbReference>
<dbReference type="GO" id="GO:0006508">
    <property type="term" value="P:proteolysis"/>
    <property type="evidence" value="ECO:0007669"/>
    <property type="project" value="InterPro"/>
</dbReference>
<reference evidence="5 6" key="1">
    <citation type="submission" date="2022-12" db="EMBL/GenBank/DDBJ databases">
        <title>Chromosome-scale assembly of the Ensete ventricosum genome.</title>
        <authorList>
            <person name="Dussert Y."/>
            <person name="Stocks J."/>
            <person name="Wendawek A."/>
            <person name="Woldeyes F."/>
            <person name="Nichols R.A."/>
            <person name="Borrell J.S."/>
        </authorList>
    </citation>
    <scope>NUCLEOTIDE SEQUENCE [LARGE SCALE GENOMIC DNA]</scope>
    <source>
        <strain evidence="6">cv. Maze</strain>
        <tissue evidence="5">Seeds</tissue>
    </source>
</reference>
<evidence type="ECO:0000256" key="2">
    <source>
        <dbReference type="ARBA" id="ARBA00022729"/>
    </source>
</evidence>
<comment type="caution">
    <text evidence="5">The sequence shown here is derived from an EMBL/GenBank/DDBJ whole genome shotgun (WGS) entry which is preliminary data.</text>
</comment>
<keyword evidence="6" id="KW-1185">Reference proteome</keyword>
<organism evidence="5 6">
    <name type="scientific">Ensete ventricosum</name>
    <name type="common">Abyssinian banana</name>
    <name type="synonym">Musa ensete</name>
    <dbReference type="NCBI Taxonomy" id="4639"/>
    <lineage>
        <taxon>Eukaryota</taxon>
        <taxon>Viridiplantae</taxon>
        <taxon>Streptophyta</taxon>
        <taxon>Embryophyta</taxon>
        <taxon>Tracheophyta</taxon>
        <taxon>Spermatophyta</taxon>
        <taxon>Magnoliopsida</taxon>
        <taxon>Liliopsida</taxon>
        <taxon>Zingiberales</taxon>
        <taxon>Musaceae</taxon>
        <taxon>Ensete</taxon>
    </lineage>
</organism>
<evidence type="ECO:0000313" key="5">
    <source>
        <dbReference type="EMBL" id="KAJ8459842.1"/>
    </source>
</evidence>
<evidence type="ECO:0000256" key="1">
    <source>
        <dbReference type="ARBA" id="ARBA00011073"/>
    </source>
</evidence>
<name>A0AAV8PNH6_ENSVE</name>
<dbReference type="EMBL" id="JAQQAF010000009">
    <property type="protein sequence ID" value="KAJ8459842.1"/>
    <property type="molecule type" value="Genomic_DNA"/>
</dbReference>
<dbReference type="PANTHER" id="PTHR10795">
    <property type="entry name" value="PROPROTEIN CONVERTASE SUBTILISIN/KEXIN"/>
    <property type="match status" value="1"/>
</dbReference>
<evidence type="ECO:0000313" key="6">
    <source>
        <dbReference type="Proteomes" id="UP001222027"/>
    </source>
</evidence>
<evidence type="ECO:0000259" key="4">
    <source>
        <dbReference type="Pfam" id="PF00082"/>
    </source>
</evidence>
<keyword evidence="2" id="KW-0732">Signal</keyword>
<comment type="caution">
    <text evidence="3">Lacks conserved residue(s) required for the propagation of feature annotation.</text>
</comment>